<feature type="signal peptide" evidence="3">
    <location>
        <begin position="1"/>
        <end position="22"/>
    </location>
</feature>
<keyword evidence="2" id="KW-0808">Transferase</keyword>
<evidence type="ECO:0000256" key="1">
    <source>
        <dbReference type="ARBA" id="ARBA00022676"/>
    </source>
</evidence>
<dbReference type="InterPro" id="IPR002201">
    <property type="entry name" value="Glyco_trans_9"/>
</dbReference>
<evidence type="ECO:0000256" key="2">
    <source>
        <dbReference type="ARBA" id="ARBA00022679"/>
    </source>
</evidence>
<dbReference type="AlphaFoldDB" id="A0A9D9HRD5"/>
<name>A0A9D9HRD5_9BACT</name>
<evidence type="ECO:0000313" key="4">
    <source>
        <dbReference type="EMBL" id="MBO8458751.1"/>
    </source>
</evidence>
<keyword evidence="1" id="KW-0328">Glycosyltransferase</keyword>
<comment type="caution">
    <text evidence="4">The sequence shown here is derived from an EMBL/GenBank/DDBJ whole genome shotgun (WGS) entry which is preliminary data.</text>
</comment>
<dbReference type="GO" id="GO:0008713">
    <property type="term" value="F:ADP-heptose-lipopolysaccharide heptosyltransferase activity"/>
    <property type="evidence" value="ECO:0007669"/>
    <property type="project" value="TreeGrafter"/>
</dbReference>
<dbReference type="GO" id="GO:0005829">
    <property type="term" value="C:cytosol"/>
    <property type="evidence" value="ECO:0007669"/>
    <property type="project" value="TreeGrafter"/>
</dbReference>
<dbReference type="PANTHER" id="PTHR30160">
    <property type="entry name" value="TETRAACYLDISACCHARIDE 4'-KINASE-RELATED"/>
    <property type="match status" value="1"/>
</dbReference>
<reference evidence="4" key="1">
    <citation type="submission" date="2020-10" db="EMBL/GenBank/DDBJ databases">
        <authorList>
            <person name="Gilroy R."/>
        </authorList>
    </citation>
    <scope>NUCLEOTIDE SEQUENCE</scope>
    <source>
        <strain evidence="4">G3-3990</strain>
    </source>
</reference>
<protein>
    <submittedName>
        <fullName evidence="4">Glycosyltransferase family 9 protein</fullName>
    </submittedName>
</protein>
<evidence type="ECO:0000256" key="3">
    <source>
        <dbReference type="SAM" id="SignalP"/>
    </source>
</evidence>
<dbReference type="Gene3D" id="3.40.50.2000">
    <property type="entry name" value="Glycogen Phosphorylase B"/>
    <property type="match status" value="2"/>
</dbReference>
<proteinExistence type="predicted"/>
<dbReference type="Proteomes" id="UP000823641">
    <property type="component" value="Unassembled WGS sequence"/>
</dbReference>
<reference evidence="4" key="2">
    <citation type="journal article" date="2021" name="PeerJ">
        <title>Extensive microbial diversity within the chicken gut microbiome revealed by metagenomics and culture.</title>
        <authorList>
            <person name="Gilroy R."/>
            <person name="Ravi A."/>
            <person name="Getino M."/>
            <person name="Pursley I."/>
            <person name="Horton D.L."/>
            <person name="Alikhan N.F."/>
            <person name="Baker D."/>
            <person name="Gharbi K."/>
            <person name="Hall N."/>
            <person name="Watson M."/>
            <person name="Adriaenssens E.M."/>
            <person name="Foster-Nyarko E."/>
            <person name="Jarju S."/>
            <person name="Secka A."/>
            <person name="Antonio M."/>
            <person name="Oren A."/>
            <person name="Chaudhuri R.R."/>
            <person name="La Ragione R."/>
            <person name="Hildebrand F."/>
            <person name="Pallen M.J."/>
        </authorList>
    </citation>
    <scope>NUCLEOTIDE SEQUENCE</scope>
    <source>
        <strain evidence="4">G3-3990</strain>
    </source>
</reference>
<gene>
    <name evidence="4" type="ORF">IAA73_00225</name>
</gene>
<feature type="chain" id="PRO_5038824065" evidence="3">
    <location>
        <begin position="23"/>
        <end position="338"/>
    </location>
</feature>
<dbReference type="SUPFAM" id="SSF53756">
    <property type="entry name" value="UDP-Glycosyltransferase/glycogen phosphorylase"/>
    <property type="match status" value="1"/>
</dbReference>
<organism evidence="4 5">
    <name type="scientific">Candidatus Gallipaludibacter merdavium</name>
    <dbReference type="NCBI Taxonomy" id="2840839"/>
    <lineage>
        <taxon>Bacteria</taxon>
        <taxon>Pseudomonadati</taxon>
        <taxon>Bacteroidota</taxon>
        <taxon>Bacteroidia</taxon>
        <taxon>Bacteroidales</taxon>
        <taxon>Candidatus Gallipaludibacter</taxon>
    </lineage>
</organism>
<dbReference type="InterPro" id="IPR051199">
    <property type="entry name" value="LPS_LOS_Heptosyltrfase"/>
</dbReference>
<dbReference type="EMBL" id="JADIMG010000002">
    <property type="protein sequence ID" value="MBO8458751.1"/>
    <property type="molecule type" value="Genomic_DNA"/>
</dbReference>
<dbReference type="GO" id="GO:0009244">
    <property type="term" value="P:lipopolysaccharide core region biosynthetic process"/>
    <property type="evidence" value="ECO:0007669"/>
    <property type="project" value="TreeGrafter"/>
</dbReference>
<keyword evidence="3" id="KW-0732">Signal</keyword>
<dbReference type="CDD" id="cd03789">
    <property type="entry name" value="GT9_LPS_heptosyltransferase"/>
    <property type="match status" value="1"/>
</dbReference>
<dbReference type="PANTHER" id="PTHR30160:SF22">
    <property type="entry name" value="LIPOPOLYSACCHARIDE CORE BIOSYNTHESIS PROTEIN"/>
    <property type="match status" value="1"/>
</dbReference>
<accession>A0A9D9HRD5</accession>
<sequence>MTYLVLRLYTIGNVAMMLPVIASVAADAPQDTFVILSRKNLAPLFATIPNIQFVQAEQHTDFKQTMQLYKQIKSQYKIDKVIDLQRIWQTKLIAALFRFKGVKTYAIELQRRQKRDLLAKRKNNGQLKTEAQRYAETFMKAGCKCTFKFQKLAINQQAQDTIEKIYGTKQGKWLGIAPFAKYKSNMLPYRTMKEVIAYFSQQADTKVFLFGAGTIESAMLKQWADVFPGVISVAGKLDIDQEIELMRKLDLMLCMDSANQHLAATIGLKTLIVWGGTHPDAGYMAWKSTQDDYLQLSTNCRPCTINGTNKCRKHKDFECLKQIAPQLVIQQVSKRLYE</sequence>
<evidence type="ECO:0000313" key="5">
    <source>
        <dbReference type="Proteomes" id="UP000823641"/>
    </source>
</evidence>
<dbReference type="Pfam" id="PF01075">
    <property type="entry name" value="Glyco_transf_9"/>
    <property type="match status" value="1"/>
</dbReference>